<dbReference type="EMBL" id="FQUI01000005">
    <property type="protein sequence ID" value="SHE48313.1"/>
    <property type="molecule type" value="Genomic_DNA"/>
</dbReference>
<keyword evidence="2" id="KW-1185">Reference proteome</keyword>
<comment type="caution">
    <text evidence="1">The sequence shown here is derived from an EMBL/GenBank/DDBJ whole genome shotgun (WGS) entry which is preliminary data.</text>
</comment>
<reference evidence="1" key="1">
    <citation type="submission" date="2016-11" db="EMBL/GenBank/DDBJ databases">
        <authorList>
            <person name="Varghese N."/>
            <person name="Submissions S."/>
        </authorList>
    </citation>
    <scope>NUCLEOTIDE SEQUENCE [LARGE SCALE GENOMIC DNA]</scope>
    <source>
        <strain evidence="1">DSM 16785</strain>
    </source>
</reference>
<dbReference type="OrthoDB" id="47213at2"/>
<proteinExistence type="predicted"/>
<evidence type="ECO:0000313" key="2">
    <source>
        <dbReference type="Proteomes" id="UP000184334"/>
    </source>
</evidence>
<accession>A0A1M4TV66</accession>
<gene>
    <name evidence="1" type="ORF">SAMN02745164_00519</name>
</gene>
<dbReference type="RefSeq" id="WP_072863153.1">
    <property type="nucleotide sequence ID" value="NZ_FQUI01000005.1"/>
</dbReference>
<organism evidence="1 2">
    <name type="scientific">Marinitoga hydrogenitolerans (strain DSM 16785 / JCM 12826 / AT1271)</name>
    <dbReference type="NCBI Taxonomy" id="1122195"/>
    <lineage>
        <taxon>Bacteria</taxon>
        <taxon>Thermotogati</taxon>
        <taxon>Thermotogota</taxon>
        <taxon>Thermotogae</taxon>
        <taxon>Petrotogales</taxon>
        <taxon>Petrotogaceae</taxon>
        <taxon>Marinitoga</taxon>
    </lineage>
</organism>
<dbReference type="AlphaFoldDB" id="A0A1M4TV66"/>
<name>A0A1M4TV66_MARH1</name>
<dbReference type="STRING" id="1122195.SAMN02745164_00519"/>
<evidence type="ECO:0000313" key="1">
    <source>
        <dbReference type="EMBL" id="SHE48313.1"/>
    </source>
</evidence>
<dbReference type="Proteomes" id="UP000184334">
    <property type="component" value="Unassembled WGS sequence"/>
</dbReference>
<sequence>MAKSETRPSEIQIISVMDDVRKGKVKVKYVFNYNITEVQEEVTEFDAAGNEIQVTKIMYEYEQFIFESEFDLLFKNIIPQILKTMYEEKKMEILNNIALASTELPKEISIGGGE</sequence>
<protein>
    <submittedName>
        <fullName evidence="1">Uncharacterized protein</fullName>
    </submittedName>
</protein>